<reference evidence="10" key="1">
    <citation type="submission" date="2021-03" db="EMBL/GenBank/DDBJ databases">
        <authorList>
            <person name="Wang G."/>
        </authorList>
    </citation>
    <scope>NUCLEOTIDE SEQUENCE</scope>
    <source>
        <strain evidence="10">KCTC 12899</strain>
    </source>
</reference>
<name>A0A8J7QPY1_9BACT</name>
<gene>
    <name evidence="10" type="ORF">J3U88_28730</name>
</gene>
<dbReference type="InterPro" id="IPR050250">
    <property type="entry name" value="Macrolide_Exporter_MacB"/>
</dbReference>
<comment type="subcellular location">
    <subcellularLocation>
        <location evidence="1">Cell membrane</location>
        <topology evidence="1">Multi-pass membrane protein</topology>
    </subcellularLocation>
</comment>
<evidence type="ECO:0000256" key="5">
    <source>
        <dbReference type="ARBA" id="ARBA00023136"/>
    </source>
</evidence>
<evidence type="ECO:0000256" key="2">
    <source>
        <dbReference type="ARBA" id="ARBA00022475"/>
    </source>
</evidence>
<keyword evidence="2" id="KW-1003">Cell membrane</keyword>
<keyword evidence="5 7" id="KW-0472">Membrane</keyword>
<proteinExistence type="inferred from homology"/>
<dbReference type="GO" id="GO:0005886">
    <property type="term" value="C:plasma membrane"/>
    <property type="evidence" value="ECO:0007669"/>
    <property type="project" value="UniProtKB-SubCell"/>
</dbReference>
<feature type="transmembrane region" description="Helical" evidence="7">
    <location>
        <begin position="381"/>
        <end position="399"/>
    </location>
</feature>
<dbReference type="Proteomes" id="UP000664417">
    <property type="component" value="Unassembled WGS sequence"/>
</dbReference>
<evidence type="ECO:0000313" key="10">
    <source>
        <dbReference type="EMBL" id="MBO1322493.1"/>
    </source>
</evidence>
<evidence type="ECO:0000256" key="4">
    <source>
        <dbReference type="ARBA" id="ARBA00022989"/>
    </source>
</evidence>
<feature type="transmembrane region" description="Helical" evidence="7">
    <location>
        <begin position="286"/>
        <end position="311"/>
    </location>
</feature>
<evidence type="ECO:0000256" key="6">
    <source>
        <dbReference type="ARBA" id="ARBA00038076"/>
    </source>
</evidence>
<feature type="transmembrane region" description="Helical" evidence="7">
    <location>
        <begin position="21"/>
        <end position="40"/>
    </location>
</feature>
<feature type="transmembrane region" description="Helical" evidence="7">
    <location>
        <begin position="339"/>
        <end position="361"/>
    </location>
</feature>
<keyword evidence="11" id="KW-1185">Reference proteome</keyword>
<dbReference type="PANTHER" id="PTHR30572">
    <property type="entry name" value="MEMBRANE COMPONENT OF TRANSPORTER-RELATED"/>
    <property type="match status" value="1"/>
</dbReference>
<evidence type="ECO:0000256" key="7">
    <source>
        <dbReference type="SAM" id="Phobius"/>
    </source>
</evidence>
<evidence type="ECO:0000259" key="8">
    <source>
        <dbReference type="Pfam" id="PF02687"/>
    </source>
</evidence>
<dbReference type="InterPro" id="IPR003838">
    <property type="entry name" value="ABC3_permease_C"/>
</dbReference>
<keyword evidence="4 7" id="KW-1133">Transmembrane helix</keyword>
<dbReference type="PANTHER" id="PTHR30572:SF4">
    <property type="entry name" value="ABC TRANSPORTER PERMEASE YTRF"/>
    <property type="match status" value="1"/>
</dbReference>
<evidence type="ECO:0000256" key="1">
    <source>
        <dbReference type="ARBA" id="ARBA00004651"/>
    </source>
</evidence>
<dbReference type="GO" id="GO:0022857">
    <property type="term" value="F:transmembrane transporter activity"/>
    <property type="evidence" value="ECO:0007669"/>
    <property type="project" value="TreeGrafter"/>
</dbReference>
<evidence type="ECO:0000259" key="9">
    <source>
        <dbReference type="Pfam" id="PF12704"/>
    </source>
</evidence>
<dbReference type="Pfam" id="PF12704">
    <property type="entry name" value="MacB_PCD"/>
    <property type="match status" value="1"/>
</dbReference>
<keyword evidence="3 7" id="KW-0812">Transmembrane</keyword>
<feature type="domain" description="ABC3 transporter permease C-terminal" evidence="8">
    <location>
        <begin position="290"/>
        <end position="409"/>
    </location>
</feature>
<dbReference type="InterPro" id="IPR025857">
    <property type="entry name" value="MacB_PCD"/>
</dbReference>
<feature type="domain" description="MacB-like periplasmic core" evidence="9">
    <location>
        <begin position="21"/>
        <end position="247"/>
    </location>
</feature>
<comment type="caution">
    <text evidence="10">The sequence shown here is derived from an EMBL/GenBank/DDBJ whole genome shotgun (WGS) entry which is preliminary data.</text>
</comment>
<dbReference type="AlphaFoldDB" id="A0A8J7QPY1"/>
<protein>
    <submittedName>
        <fullName evidence="10">ABC transporter permease</fullName>
    </submittedName>
</protein>
<evidence type="ECO:0000256" key="3">
    <source>
        <dbReference type="ARBA" id="ARBA00022692"/>
    </source>
</evidence>
<dbReference type="RefSeq" id="WP_207862466.1">
    <property type="nucleotide sequence ID" value="NZ_JAFREP010000038.1"/>
</dbReference>
<organism evidence="10 11">
    <name type="scientific">Acanthopleuribacter pedis</name>
    <dbReference type="NCBI Taxonomy" id="442870"/>
    <lineage>
        <taxon>Bacteria</taxon>
        <taxon>Pseudomonadati</taxon>
        <taxon>Acidobacteriota</taxon>
        <taxon>Holophagae</taxon>
        <taxon>Acanthopleuribacterales</taxon>
        <taxon>Acanthopleuribacteraceae</taxon>
        <taxon>Acanthopleuribacter</taxon>
    </lineage>
</organism>
<evidence type="ECO:0000313" key="11">
    <source>
        <dbReference type="Proteomes" id="UP000664417"/>
    </source>
</evidence>
<sequence>MFDYDKWQEIWATIRKNKLRTVLTMFGVFWGLFLMLLLLGSGEGLRNGVTKDFGAWATSSGFVWGRRTTMPYQGLRPGRPIRFDMNDVTALENEVDGLHHLAPRLQLGGFGGSNNVVYREKTAAFSIYGDTDAFHKLLLVNFDKGRGLNPLDVAERRKVAVIGSEVQRVLFQGVDPIGEYIRINGVFFKVVGVFSSKRSGRNASRDVQMIHVPLTTAQQAFNRINQVGWFGFIAKPGVSAMTVENDMMALLRQRKRVHPDDISALGHENLEEEFNKMLGLFNGIRWFVWFVGLGTLAAGVIGVSNIMLIVVRERTREIGIRRAIGATPFSIVSLIMQEAVVITAFAGYIGLLLGIGVVELLNLAIGDGAAMFLRPSVDLPTAIASFLILVIGGCCAGLIPAQRAASIKPIEAIQS</sequence>
<accession>A0A8J7QPY1</accession>
<dbReference type="EMBL" id="JAFREP010000038">
    <property type="protein sequence ID" value="MBO1322493.1"/>
    <property type="molecule type" value="Genomic_DNA"/>
</dbReference>
<comment type="similarity">
    <text evidence="6">Belongs to the ABC-4 integral membrane protein family.</text>
</comment>
<dbReference type="Pfam" id="PF02687">
    <property type="entry name" value="FtsX"/>
    <property type="match status" value="1"/>
</dbReference>